<sequence>MERFNQPVRIDVLLALYWQRVLSVRLAALDKEIFDESL</sequence>
<proteinExistence type="predicted"/>
<evidence type="ECO:0000313" key="2">
    <source>
        <dbReference type="Proteomes" id="UP000278733"/>
    </source>
</evidence>
<dbReference type="Proteomes" id="UP000278733">
    <property type="component" value="Chromosome"/>
</dbReference>
<protein>
    <submittedName>
        <fullName evidence="1">Uncharacterized protein</fullName>
    </submittedName>
</protein>
<evidence type="ECO:0000313" key="1">
    <source>
        <dbReference type="EMBL" id="VEH66670.1"/>
    </source>
</evidence>
<accession>A0A3S4W1R0</accession>
<dbReference type="AlphaFoldDB" id="A0A3S4W1R0"/>
<organism evidence="1 2">
    <name type="scientific">Rodentibacter pneumotropicus</name>
    <dbReference type="NCBI Taxonomy" id="758"/>
    <lineage>
        <taxon>Bacteria</taxon>
        <taxon>Pseudomonadati</taxon>
        <taxon>Pseudomonadota</taxon>
        <taxon>Gammaproteobacteria</taxon>
        <taxon>Pasteurellales</taxon>
        <taxon>Pasteurellaceae</taxon>
        <taxon>Rodentibacter</taxon>
    </lineage>
</organism>
<dbReference type="EMBL" id="LR134405">
    <property type="protein sequence ID" value="VEH66670.1"/>
    <property type="molecule type" value="Genomic_DNA"/>
</dbReference>
<name>A0A3S4W1R0_9PAST</name>
<gene>
    <name evidence="1" type="ORF">NCTC8284_01843</name>
</gene>
<reference evidence="1 2" key="1">
    <citation type="submission" date="2018-12" db="EMBL/GenBank/DDBJ databases">
        <authorList>
            <consortium name="Pathogen Informatics"/>
        </authorList>
    </citation>
    <scope>NUCLEOTIDE SEQUENCE [LARGE SCALE GENOMIC DNA]</scope>
    <source>
        <strain evidence="1 2">NCTC8284</strain>
    </source>
</reference>
<dbReference type="KEGG" id="rpne:NCTC8284_01843"/>